<accession>A0A1F5SYE4</accession>
<comment type="catalytic activity">
    <reaction evidence="1">
        <text>Hydrolysis of DNA containing ring-opened 7-methylguanine residues, releasing 2,6-diamino-4-hydroxy-5-(N-methyl)formamidopyrimidine.</text>
        <dbReference type="EC" id="3.2.2.23"/>
    </reaction>
</comment>
<evidence type="ECO:0000256" key="13">
    <source>
        <dbReference type="ARBA" id="ARBA00023268"/>
    </source>
</evidence>
<comment type="subunit">
    <text evidence="4">Monomer.</text>
</comment>
<keyword evidence="13" id="KW-0511">Multifunctional enzyme</keyword>
<reference evidence="19 20" key="1">
    <citation type="journal article" date="2016" name="Nat. Commun.">
        <title>Thousands of microbial genomes shed light on interconnected biogeochemical processes in an aquifer system.</title>
        <authorList>
            <person name="Anantharaman K."/>
            <person name="Brown C.T."/>
            <person name="Hug L.A."/>
            <person name="Sharon I."/>
            <person name="Castelle C.J."/>
            <person name="Probst A.J."/>
            <person name="Thomas B.C."/>
            <person name="Singh A."/>
            <person name="Wilkins M.J."/>
            <person name="Karaoz U."/>
            <person name="Brodie E.L."/>
            <person name="Williams K.H."/>
            <person name="Hubbard S.S."/>
            <person name="Banfield J.F."/>
        </authorList>
    </citation>
    <scope>NUCLEOTIDE SEQUENCE [LARGE SCALE GENOMIC DNA]</scope>
</reference>
<comment type="similarity">
    <text evidence="3">Belongs to the FPG family.</text>
</comment>
<keyword evidence="9" id="KW-0862">Zinc</keyword>
<dbReference type="Pfam" id="PF06827">
    <property type="entry name" value="zf-FPG_IleRS"/>
    <property type="match status" value="1"/>
</dbReference>
<feature type="domain" description="Formamidopyrimidine-DNA glycosylase catalytic" evidence="18">
    <location>
        <begin position="2"/>
        <end position="130"/>
    </location>
</feature>
<dbReference type="Pfam" id="PF06831">
    <property type="entry name" value="H2TH"/>
    <property type="match status" value="1"/>
</dbReference>
<dbReference type="InterPro" id="IPR015886">
    <property type="entry name" value="H2TH_FPG"/>
</dbReference>
<protein>
    <submittedName>
        <fullName evidence="19">DNA-formamidopyrimidine glycosylase</fullName>
    </submittedName>
</protein>
<dbReference type="PROSITE" id="PS51066">
    <property type="entry name" value="ZF_FPG_2"/>
    <property type="match status" value="1"/>
</dbReference>
<evidence type="ECO:0000256" key="2">
    <source>
        <dbReference type="ARBA" id="ARBA00001947"/>
    </source>
</evidence>
<gene>
    <name evidence="19" type="ORF">A2478_04235</name>
</gene>
<evidence type="ECO:0000256" key="14">
    <source>
        <dbReference type="ARBA" id="ARBA00023295"/>
    </source>
</evidence>
<dbReference type="FunFam" id="1.10.8.50:FF:000003">
    <property type="entry name" value="Formamidopyrimidine-DNA glycosylase"/>
    <property type="match status" value="1"/>
</dbReference>
<dbReference type="InterPro" id="IPR020629">
    <property type="entry name" value="FPG_Glyclase"/>
</dbReference>
<dbReference type="Gene3D" id="3.20.190.10">
    <property type="entry name" value="MutM-like, N-terminal"/>
    <property type="match status" value="1"/>
</dbReference>
<dbReference type="GO" id="GO:0006284">
    <property type="term" value="P:base-excision repair"/>
    <property type="evidence" value="ECO:0007669"/>
    <property type="project" value="InterPro"/>
</dbReference>
<evidence type="ECO:0000313" key="20">
    <source>
        <dbReference type="Proteomes" id="UP000179001"/>
    </source>
</evidence>
<keyword evidence="5" id="KW-0479">Metal-binding</keyword>
<dbReference type="InterPro" id="IPR035937">
    <property type="entry name" value="FPG_N"/>
</dbReference>
<dbReference type="SMART" id="SM00898">
    <property type="entry name" value="Fapy_DNA_glyco"/>
    <property type="match status" value="1"/>
</dbReference>
<dbReference type="SUPFAM" id="SSF46946">
    <property type="entry name" value="S13-like H2TH domain"/>
    <property type="match status" value="1"/>
</dbReference>
<evidence type="ECO:0000256" key="5">
    <source>
        <dbReference type="ARBA" id="ARBA00022723"/>
    </source>
</evidence>
<evidence type="ECO:0000259" key="17">
    <source>
        <dbReference type="PROSITE" id="PS51066"/>
    </source>
</evidence>
<comment type="caution">
    <text evidence="19">The sequence shown here is derived from an EMBL/GenBank/DDBJ whole genome shotgun (WGS) entry which is preliminary data.</text>
</comment>
<keyword evidence="14" id="KW-0326">Glycosidase</keyword>
<dbReference type="GO" id="GO:0034039">
    <property type="term" value="F:8-oxo-7,8-dihydroguanine DNA N-glycosylase activity"/>
    <property type="evidence" value="ECO:0007669"/>
    <property type="project" value="TreeGrafter"/>
</dbReference>
<evidence type="ECO:0000256" key="16">
    <source>
        <dbReference type="PROSITE-ProRule" id="PRU00391"/>
    </source>
</evidence>
<dbReference type="Proteomes" id="UP000179001">
    <property type="component" value="Unassembled WGS sequence"/>
</dbReference>
<dbReference type="CDD" id="cd08966">
    <property type="entry name" value="EcFpg-like_N"/>
    <property type="match status" value="1"/>
</dbReference>
<dbReference type="SMART" id="SM01232">
    <property type="entry name" value="H2TH"/>
    <property type="match status" value="1"/>
</dbReference>
<dbReference type="Gene3D" id="1.10.8.50">
    <property type="match status" value="1"/>
</dbReference>
<organism evidence="19 20">
    <name type="scientific">Candidatus Falkowbacteria bacterium RIFOXYC2_FULL_36_12</name>
    <dbReference type="NCBI Taxonomy" id="1798002"/>
    <lineage>
        <taxon>Bacteria</taxon>
        <taxon>Candidatus Falkowiibacteriota</taxon>
    </lineage>
</organism>
<comment type="catalytic activity">
    <reaction evidence="15">
        <text>2'-deoxyribonucleotide-(2'-deoxyribose 5'-phosphate)-2'-deoxyribonucleotide-DNA = a 3'-end 2'-deoxyribonucleotide-(2,3-dehydro-2,3-deoxyribose 5'-phosphate)-DNA + a 5'-end 5'-phospho-2'-deoxyribonucleoside-DNA + H(+)</text>
        <dbReference type="Rhea" id="RHEA:66592"/>
        <dbReference type="Rhea" id="RHEA-COMP:13180"/>
        <dbReference type="Rhea" id="RHEA-COMP:16897"/>
        <dbReference type="Rhea" id="RHEA-COMP:17067"/>
        <dbReference type="ChEBI" id="CHEBI:15378"/>
        <dbReference type="ChEBI" id="CHEBI:136412"/>
        <dbReference type="ChEBI" id="CHEBI:157695"/>
        <dbReference type="ChEBI" id="CHEBI:167181"/>
        <dbReference type="EC" id="4.2.99.18"/>
    </reaction>
</comment>
<proteinExistence type="inferred from homology"/>
<evidence type="ECO:0000256" key="1">
    <source>
        <dbReference type="ARBA" id="ARBA00001668"/>
    </source>
</evidence>
<dbReference type="EMBL" id="MFGJ01000007">
    <property type="protein sequence ID" value="OGF31669.1"/>
    <property type="molecule type" value="Genomic_DNA"/>
</dbReference>
<comment type="cofactor">
    <cofactor evidence="2">
        <name>Zn(2+)</name>
        <dbReference type="ChEBI" id="CHEBI:29105"/>
    </cofactor>
</comment>
<dbReference type="InterPro" id="IPR010979">
    <property type="entry name" value="Ribosomal_uS13-like_H2TH"/>
</dbReference>
<evidence type="ECO:0000313" key="19">
    <source>
        <dbReference type="EMBL" id="OGF31669.1"/>
    </source>
</evidence>
<dbReference type="AlphaFoldDB" id="A0A1F5SYE4"/>
<dbReference type="InterPro" id="IPR010663">
    <property type="entry name" value="Znf_FPG/IleRS"/>
</dbReference>
<dbReference type="STRING" id="1798002.A2478_04235"/>
<keyword evidence="8" id="KW-0378">Hydrolase</keyword>
<dbReference type="InterPro" id="IPR012319">
    <property type="entry name" value="FPG_cat"/>
</dbReference>
<keyword evidence="6" id="KW-0227">DNA damage</keyword>
<keyword evidence="7 16" id="KW-0863">Zinc-finger</keyword>
<dbReference type="PANTHER" id="PTHR22993">
    <property type="entry name" value="FORMAMIDOPYRIMIDINE-DNA GLYCOSYLASE"/>
    <property type="match status" value="1"/>
</dbReference>
<dbReference type="Pfam" id="PF01149">
    <property type="entry name" value="Fapy_DNA_glyco"/>
    <property type="match status" value="1"/>
</dbReference>
<evidence type="ECO:0000256" key="10">
    <source>
        <dbReference type="ARBA" id="ARBA00023125"/>
    </source>
</evidence>
<evidence type="ECO:0000259" key="18">
    <source>
        <dbReference type="PROSITE" id="PS51068"/>
    </source>
</evidence>
<name>A0A1F5SYE4_9BACT</name>
<evidence type="ECO:0000256" key="4">
    <source>
        <dbReference type="ARBA" id="ARBA00011245"/>
    </source>
</evidence>
<dbReference type="InterPro" id="IPR000214">
    <property type="entry name" value="Znf_DNA_glyclase/AP_lyase"/>
</dbReference>
<dbReference type="GO" id="GO:0008270">
    <property type="term" value="F:zinc ion binding"/>
    <property type="evidence" value="ECO:0007669"/>
    <property type="project" value="UniProtKB-KW"/>
</dbReference>
<evidence type="ECO:0000256" key="9">
    <source>
        <dbReference type="ARBA" id="ARBA00022833"/>
    </source>
</evidence>
<evidence type="ECO:0000256" key="11">
    <source>
        <dbReference type="ARBA" id="ARBA00023204"/>
    </source>
</evidence>
<sequence length="289" mass="33064">MPELPEVETVRRDLDKFVKGKKVIEINISADFAKKIQPSMEELIRAVENRVLKNITRTGKMLVFDFGKNKKVLAHMKMTGQFVFVHPVTGSVSAGHPIKQISDQPHRFNKVFFNFGRHGKLYYNDIRKFGYLKLVNDQLAELEQQKFGIEPVDRKFTMIEFTKLLDRRPDWSIKKFLLTQDLISGIGNIYADEACFEAGILCTRKVQTLTSIDRENIRKSLKSILKKAIKYRGSSVNTYVDGSGQRGSYAQFLRVYGRAGEPCLRCGQTEIKKIKLVGRGTSFCPNCQK</sequence>
<evidence type="ECO:0000256" key="8">
    <source>
        <dbReference type="ARBA" id="ARBA00022801"/>
    </source>
</evidence>
<dbReference type="PROSITE" id="PS51068">
    <property type="entry name" value="FPG_CAT"/>
    <property type="match status" value="1"/>
</dbReference>
<dbReference type="GO" id="GO:0140078">
    <property type="term" value="F:class I DNA-(apurinic or apyrimidinic site) endonuclease activity"/>
    <property type="evidence" value="ECO:0007669"/>
    <property type="project" value="UniProtKB-EC"/>
</dbReference>
<evidence type="ECO:0000256" key="6">
    <source>
        <dbReference type="ARBA" id="ARBA00022763"/>
    </source>
</evidence>
<evidence type="ECO:0000256" key="3">
    <source>
        <dbReference type="ARBA" id="ARBA00009409"/>
    </source>
</evidence>
<dbReference type="SUPFAM" id="SSF81624">
    <property type="entry name" value="N-terminal domain of MutM-like DNA repair proteins"/>
    <property type="match status" value="1"/>
</dbReference>
<dbReference type="PANTHER" id="PTHR22993:SF9">
    <property type="entry name" value="FORMAMIDOPYRIMIDINE-DNA GLYCOSYLASE"/>
    <property type="match status" value="1"/>
</dbReference>
<evidence type="ECO:0000256" key="12">
    <source>
        <dbReference type="ARBA" id="ARBA00023239"/>
    </source>
</evidence>
<dbReference type="NCBIfam" id="TIGR00577">
    <property type="entry name" value="fpg"/>
    <property type="match status" value="1"/>
</dbReference>
<keyword evidence="12" id="KW-0456">Lyase</keyword>
<feature type="domain" description="FPG-type" evidence="17">
    <location>
        <begin position="254"/>
        <end position="289"/>
    </location>
</feature>
<keyword evidence="10" id="KW-0238">DNA-binding</keyword>
<keyword evidence="11" id="KW-0234">DNA repair</keyword>
<dbReference type="GO" id="GO:0003684">
    <property type="term" value="F:damaged DNA binding"/>
    <property type="evidence" value="ECO:0007669"/>
    <property type="project" value="InterPro"/>
</dbReference>
<dbReference type="NCBIfam" id="NF002211">
    <property type="entry name" value="PRK01103.1"/>
    <property type="match status" value="1"/>
</dbReference>
<dbReference type="SUPFAM" id="SSF57716">
    <property type="entry name" value="Glucocorticoid receptor-like (DNA-binding domain)"/>
    <property type="match status" value="1"/>
</dbReference>
<evidence type="ECO:0000256" key="7">
    <source>
        <dbReference type="ARBA" id="ARBA00022771"/>
    </source>
</evidence>
<evidence type="ECO:0000256" key="15">
    <source>
        <dbReference type="ARBA" id="ARBA00044632"/>
    </source>
</evidence>